<sequence>MGDSEGQQISEQDLSPLEQAAVKGIHDWLLANIDAKWEIWRPGVEQCSHRDLLSILKPLERPQEETSYIAERYCVFCRNDLPESETPGSPPNSSSFFDWELDVVGLFNLVPDSFLYPQVYVFRTNLADFSFVYDPPLILKNRQGNIKAVRADRRATWHNRCDVNRPLLFAHVCYWKVARQLHSNCSCLEFYRLMRQLHPVLPRTRLAKEAPWNLASFRDLGPTTNLNSLLSRSAGLPQELQRLMLQSIPPNSLVFCLLAAFQSASLLSELNYQVSTPVFSLKGLVPESFIGTGWLYATCISIFGRTYLRRIRMSSCQDKSRAYGLEINVKSLQCLRFVVGSLGISAIRLVYRNGSLSDWLGDPGNGWHGSILSFHISDLQILQDDLKVLSLRSPTSTSESLIASPSRALWDVVPGQSVQGDSHIAQMHPSSGQLTHYPGWRLCRYLPFQYDDQLAKDITVYSDFNGTNQILVHGKHYEFRAAAYPIGYQIETRTKKNLRRSAFFGPISLLFNPGIEWLSLIPAQVNGTRCAVRGLIVDLLTATDLHLNTIGAHTIPDEKPIANKKRGNQSSVPLQPFVIPAFGTAPRFLSTNPLASHTTAKLSNVKRLGMQKRDVTDFEGTRRTRCSGLCIYHNDGSIETLGQWDGSLTMNSTIIYNAEVDGIIDALIFQYGRGKMWDEQTETRHYIVDIRVKTSQYVSVEEHQEEGYHEKCPLDKPAFHWQASEQELIAWWFTPWYDDVGLWDSAMVEYHPSRQSECEYLRIE</sequence>
<dbReference type="EMBL" id="JAVFKD010000002">
    <property type="protein sequence ID" value="KAK5996553.1"/>
    <property type="molecule type" value="Genomic_DNA"/>
</dbReference>
<reference evidence="1 2" key="1">
    <citation type="submission" date="2024-01" db="EMBL/GenBank/DDBJ databases">
        <title>Complete genome of Cladobotryum mycophilum ATHUM6906.</title>
        <authorList>
            <person name="Christinaki A.C."/>
            <person name="Myridakis A.I."/>
            <person name="Kouvelis V.N."/>
        </authorList>
    </citation>
    <scope>NUCLEOTIDE SEQUENCE [LARGE SCALE GENOMIC DNA]</scope>
    <source>
        <strain evidence="1 2">ATHUM6906</strain>
    </source>
</reference>
<organism evidence="1 2">
    <name type="scientific">Cladobotryum mycophilum</name>
    <dbReference type="NCBI Taxonomy" id="491253"/>
    <lineage>
        <taxon>Eukaryota</taxon>
        <taxon>Fungi</taxon>
        <taxon>Dikarya</taxon>
        <taxon>Ascomycota</taxon>
        <taxon>Pezizomycotina</taxon>
        <taxon>Sordariomycetes</taxon>
        <taxon>Hypocreomycetidae</taxon>
        <taxon>Hypocreales</taxon>
        <taxon>Hypocreaceae</taxon>
        <taxon>Cladobotryum</taxon>
    </lineage>
</organism>
<dbReference type="Proteomes" id="UP001338125">
    <property type="component" value="Unassembled WGS sequence"/>
</dbReference>
<comment type="caution">
    <text evidence="1">The sequence shown here is derived from an EMBL/GenBank/DDBJ whole genome shotgun (WGS) entry which is preliminary data.</text>
</comment>
<keyword evidence="2" id="KW-1185">Reference proteome</keyword>
<evidence type="ECO:0000313" key="1">
    <source>
        <dbReference type="EMBL" id="KAK5996553.1"/>
    </source>
</evidence>
<gene>
    <name evidence="1" type="ORF">PT974_01889</name>
</gene>
<accession>A0ABR0SWL2</accession>
<protein>
    <submittedName>
        <fullName evidence="1">Uncharacterized protein</fullName>
    </submittedName>
</protein>
<name>A0ABR0SWL2_9HYPO</name>
<evidence type="ECO:0000313" key="2">
    <source>
        <dbReference type="Proteomes" id="UP001338125"/>
    </source>
</evidence>
<proteinExistence type="predicted"/>